<dbReference type="PANTHER" id="PTHR42743:SF22">
    <property type="entry name" value="D-AMINO-ACID TRANSAMINASE, CHLOROPLASTIC"/>
    <property type="match status" value="1"/>
</dbReference>
<proteinExistence type="inferred from homology"/>
<evidence type="ECO:0000313" key="5">
    <source>
        <dbReference type="EMBL" id="KAG0560628.1"/>
    </source>
</evidence>
<comment type="caution">
    <text evidence="5">The sequence shown here is derived from an EMBL/GenBank/DDBJ whole genome shotgun (WGS) entry which is preliminary data.</text>
</comment>
<dbReference type="InterPro" id="IPR043132">
    <property type="entry name" value="BCAT-like_C"/>
</dbReference>
<dbReference type="InterPro" id="IPR036038">
    <property type="entry name" value="Aminotransferase-like"/>
</dbReference>
<dbReference type="Proteomes" id="UP000822688">
    <property type="component" value="Chromosome 9"/>
</dbReference>
<gene>
    <name evidence="5" type="ORF">KC19_9G000900</name>
</gene>
<dbReference type="SUPFAM" id="SSF56752">
    <property type="entry name" value="D-aminoacid aminotransferase-like PLP-dependent enzymes"/>
    <property type="match status" value="1"/>
</dbReference>
<dbReference type="GO" id="GO:0008652">
    <property type="term" value="P:amino acid biosynthetic process"/>
    <property type="evidence" value="ECO:0007669"/>
    <property type="project" value="UniProtKB-ARBA"/>
</dbReference>
<dbReference type="Pfam" id="PF01063">
    <property type="entry name" value="Aminotran_4"/>
    <property type="match status" value="1"/>
</dbReference>
<sequence>MASPPLRAAPNLPPNLTGAGDEAGGSATGGASESIIPVLGYREIFSRLQERAKDHRFKNFQSMYSSVFGGITTNVACMVLPLDDHMVHRGHSVFDTAILLNGHLYELDAHLDRFLRSAAKAKITPPFDRATIREILVQTAAAGKCQSGILRYWMSVGRGNFDLSAKDCTEASLYACLVEENVLENGAPDGVKVITSSVPIKDKFFASVKSTNYLPNALVVKEAEEKGASVGIWLDEEGNIAEGQNMNLGFLTNEGELLLPTFDRILSGCTAQRVLQLVPELVKEHAIPGLKGVRLSKIPEAEARRAKEMMLIMSGWLILPVVEWDGKLVGTGKPGPVSQALLQFMQQDMLSGPSALRTPVPYQIQNNQLSLGA</sequence>
<comment type="cofactor">
    <cofactor evidence="1">
        <name>pyridoxal 5'-phosphate</name>
        <dbReference type="ChEBI" id="CHEBI:597326"/>
    </cofactor>
</comment>
<reference evidence="5" key="1">
    <citation type="submission" date="2020-06" db="EMBL/GenBank/DDBJ databases">
        <title>WGS assembly of Ceratodon purpureus strain R40.</title>
        <authorList>
            <person name="Carey S.B."/>
            <person name="Jenkins J."/>
            <person name="Shu S."/>
            <person name="Lovell J.T."/>
            <person name="Sreedasyam A."/>
            <person name="Maumus F."/>
            <person name="Tiley G.P."/>
            <person name="Fernandez-Pozo N."/>
            <person name="Barry K."/>
            <person name="Chen C."/>
            <person name="Wang M."/>
            <person name="Lipzen A."/>
            <person name="Daum C."/>
            <person name="Saski C.A."/>
            <person name="Payton A.C."/>
            <person name="Mcbreen J.C."/>
            <person name="Conrad R.E."/>
            <person name="Kollar L.M."/>
            <person name="Olsson S."/>
            <person name="Huttunen S."/>
            <person name="Landis J.B."/>
            <person name="Wickett N.J."/>
            <person name="Johnson M.G."/>
            <person name="Rensing S.A."/>
            <person name="Grimwood J."/>
            <person name="Schmutz J."/>
            <person name="Mcdaniel S.F."/>
        </authorList>
    </citation>
    <scope>NUCLEOTIDE SEQUENCE</scope>
    <source>
        <strain evidence="5">R40</strain>
    </source>
</reference>
<feature type="compositionally biased region" description="Low complexity" evidence="4">
    <location>
        <begin position="1"/>
        <end position="20"/>
    </location>
</feature>
<evidence type="ECO:0000256" key="2">
    <source>
        <dbReference type="ARBA" id="ARBA00009320"/>
    </source>
</evidence>
<keyword evidence="3" id="KW-0663">Pyridoxal phosphate</keyword>
<dbReference type="Gene3D" id="3.20.10.10">
    <property type="entry name" value="D-amino Acid Aminotransferase, subunit A, domain 2"/>
    <property type="match status" value="1"/>
</dbReference>
<dbReference type="InterPro" id="IPR050571">
    <property type="entry name" value="Class-IV_PLP-Dep_Aminotrnsfr"/>
</dbReference>
<accession>A0A8T0GSH6</accession>
<dbReference type="FunFam" id="3.30.470.10:FF:000008">
    <property type="entry name" value="D-amino-acid transaminase, chloroplastic"/>
    <property type="match status" value="1"/>
</dbReference>
<dbReference type="GO" id="GO:0046394">
    <property type="term" value="P:carboxylic acid biosynthetic process"/>
    <property type="evidence" value="ECO:0007669"/>
    <property type="project" value="UniProtKB-ARBA"/>
</dbReference>
<dbReference type="FunFam" id="3.20.10.10:FF:000002">
    <property type="entry name" value="D-alanine aminotransferase"/>
    <property type="match status" value="1"/>
</dbReference>
<name>A0A8T0GSH6_CERPU</name>
<dbReference type="PANTHER" id="PTHR42743">
    <property type="entry name" value="AMINO-ACID AMINOTRANSFERASE"/>
    <property type="match status" value="1"/>
</dbReference>
<dbReference type="InterPro" id="IPR001544">
    <property type="entry name" value="Aminotrans_IV"/>
</dbReference>
<dbReference type="CDD" id="cd00449">
    <property type="entry name" value="PLPDE_IV"/>
    <property type="match status" value="1"/>
</dbReference>
<feature type="region of interest" description="Disordered" evidence="4">
    <location>
        <begin position="1"/>
        <end position="29"/>
    </location>
</feature>
<evidence type="ECO:0000256" key="4">
    <source>
        <dbReference type="SAM" id="MobiDB-lite"/>
    </source>
</evidence>
<evidence type="ECO:0000313" key="6">
    <source>
        <dbReference type="Proteomes" id="UP000822688"/>
    </source>
</evidence>
<dbReference type="AlphaFoldDB" id="A0A8T0GSH6"/>
<organism evidence="5 6">
    <name type="scientific">Ceratodon purpureus</name>
    <name type="common">Fire moss</name>
    <name type="synonym">Dicranum purpureum</name>
    <dbReference type="NCBI Taxonomy" id="3225"/>
    <lineage>
        <taxon>Eukaryota</taxon>
        <taxon>Viridiplantae</taxon>
        <taxon>Streptophyta</taxon>
        <taxon>Embryophyta</taxon>
        <taxon>Bryophyta</taxon>
        <taxon>Bryophytina</taxon>
        <taxon>Bryopsida</taxon>
        <taxon>Dicranidae</taxon>
        <taxon>Pseudoditrichales</taxon>
        <taxon>Ditrichaceae</taxon>
        <taxon>Ceratodon</taxon>
    </lineage>
</organism>
<comment type="similarity">
    <text evidence="2">Belongs to the class-IV pyridoxal-phosphate-dependent aminotransferase family.</text>
</comment>
<dbReference type="InterPro" id="IPR043131">
    <property type="entry name" value="BCAT-like_N"/>
</dbReference>
<keyword evidence="6" id="KW-1185">Reference proteome</keyword>
<protein>
    <submittedName>
        <fullName evidence="5">Uncharacterized protein</fullName>
    </submittedName>
</protein>
<evidence type="ECO:0000256" key="1">
    <source>
        <dbReference type="ARBA" id="ARBA00001933"/>
    </source>
</evidence>
<dbReference type="GO" id="GO:0003824">
    <property type="term" value="F:catalytic activity"/>
    <property type="evidence" value="ECO:0007669"/>
    <property type="project" value="InterPro"/>
</dbReference>
<evidence type="ECO:0000256" key="3">
    <source>
        <dbReference type="ARBA" id="ARBA00022898"/>
    </source>
</evidence>
<dbReference type="OrthoDB" id="25921at2759"/>
<dbReference type="Gene3D" id="3.30.470.10">
    <property type="match status" value="1"/>
</dbReference>
<dbReference type="EMBL" id="CM026430">
    <property type="protein sequence ID" value="KAG0560628.1"/>
    <property type="molecule type" value="Genomic_DNA"/>
</dbReference>